<evidence type="ECO:0000313" key="2">
    <source>
        <dbReference type="EMBL" id="GFU17724.1"/>
    </source>
</evidence>
<reference evidence="2" key="1">
    <citation type="submission" date="2020-08" db="EMBL/GenBank/DDBJ databases">
        <title>Multicomponent nature underlies the extraordinary mechanical properties of spider dragline silk.</title>
        <authorList>
            <person name="Kono N."/>
            <person name="Nakamura H."/>
            <person name="Mori M."/>
            <person name="Yoshida Y."/>
            <person name="Ohtoshi R."/>
            <person name="Malay A.D."/>
            <person name="Moran D.A.P."/>
            <person name="Tomita M."/>
            <person name="Numata K."/>
            <person name="Arakawa K."/>
        </authorList>
    </citation>
    <scope>NUCLEOTIDE SEQUENCE</scope>
</reference>
<keyword evidence="3" id="KW-1185">Reference proteome</keyword>
<evidence type="ECO:0008006" key="4">
    <source>
        <dbReference type="Google" id="ProtNLM"/>
    </source>
</evidence>
<name>A0A8X6UGK6_NEPPI</name>
<feature type="signal peptide" evidence="1">
    <location>
        <begin position="1"/>
        <end position="21"/>
    </location>
</feature>
<feature type="chain" id="PRO_5036475400" description="Secreted protein" evidence="1">
    <location>
        <begin position="22"/>
        <end position="90"/>
    </location>
</feature>
<proteinExistence type="predicted"/>
<dbReference type="AlphaFoldDB" id="A0A8X6UGK6"/>
<dbReference type="EMBL" id="BMAW01080001">
    <property type="protein sequence ID" value="GFU17724.1"/>
    <property type="molecule type" value="Genomic_DNA"/>
</dbReference>
<gene>
    <name evidence="2" type="ORF">NPIL_69251</name>
</gene>
<evidence type="ECO:0000256" key="1">
    <source>
        <dbReference type="SAM" id="SignalP"/>
    </source>
</evidence>
<accession>A0A8X6UGK6</accession>
<evidence type="ECO:0000313" key="3">
    <source>
        <dbReference type="Proteomes" id="UP000887013"/>
    </source>
</evidence>
<keyword evidence="1" id="KW-0732">Signal</keyword>
<organism evidence="2 3">
    <name type="scientific">Nephila pilipes</name>
    <name type="common">Giant wood spider</name>
    <name type="synonym">Nephila maculata</name>
    <dbReference type="NCBI Taxonomy" id="299642"/>
    <lineage>
        <taxon>Eukaryota</taxon>
        <taxon>Metazoa</taxon>
        <taxon>Ecdysozoa</taxon>
        <taxon>Arthropoda</taxon>
        <taxon>Chelicerata</taxon>
        <taxon>Arachnida</taxon>
        <taxon>Araneae</taxon>
        <taxon>Araneomorphae</taxon>
        <taxon>Entelegynae</taxon>
        <taxon>Araneoidea</taxon>
        <taxon>Nephilidae</taxon>
        <taxon>Nephila</taxon>
    </lineage>
</organism>
<comment type="caution">
    <text evidence="2">The sequence shown here is derived from an EMBL/GenBank/DDBJ whole genome shotgun (WGS) entry which is preliminary data.</text>
</comment>
<sequence>MIRLSLGTRLLHVRLLSFVIGCDHLFDGQSQASEIAIPEVSAFDSLNDPPQEKYQISFILAVVAASHCICQITPAVCVIDRSKEDIDRFS</sequence>
<protein>
    <recommendedName>
        <fullName evidence="4">Secreted protein</fullName>
    </recommendedName>
</protein>
<dbReference type="Proteomes" id="UP000887013">
    <property type="component" value="Unassembled WGS sequence"/>
</dbReference>